<comment type="function">
    <text evidence="6">Catalyzes the 2'-O-methylation of the ribose of cytidine 1402 (C1402) in 16S rRNA.</text>
</comment>
<dbReference type="Gene3D" id="3.40.1010.10">
    <property type="entry name" value="Cobalt-precorrin-4 Transmethylase, Domain 1"/>
    <property type="match status" value="1"/>
</dbReference>
<feature type="domain" description="RsmI HTH" evidence="8">
    <location>
        <begin position="224"/>
        <end position="267"/>
    </location>
</feature>
<dbReference type="PROSITE" id="PS01296">
    <property type="entry name" value="RSMI"/>
    <property type="match status" value="1"/>
</dbReference>
<sequence length="285" mass="30260">MVATPIGNLADISLRALHLLALCDRVAAEDTRTTAPLLARYGISKPMLPAHEHNEREAAERVVSHLRAGERIAYVSDAGTPGISDPGARVADAVRAAGLPVVPLPGASALLAAVSVAGPWASPFTFIGFLPTKTKQRAGELTRLATSREALVLYEAPHRLHATVSALLTAFGGARRILVARELTKLHETLLTGTLAEVHDRVVEETPRGEYVIVVEGAPPVTHDDEAQHDRLLSMLLEETSVSAAARLAARLTGVPRDVLYPRALKLGRAGATDDESGDDAVEED</sequence>
<evidence type="ECO:0000256" key="2">
    <source>
        <dbReference type="ARBA" id="ARBA00022552"/>
    </source>
</evidence>
<dbReference type="InterPro" id="IPR000878">
    <property type="entry name" value="4pyrrol_Mease"/>
</dbReference>
<dbReference type="CDD" id="cd11648">
    <property type="entry name" value="RsmI"/>
    <property type="match status" value="1"/>
</dbReference>
<keyword evidence="1 6" id="KW-0963">Cytoplasm</keyword>
<dbReference type="InterPro" id="IPR014776">
    <property type="entry name" value="4pyrrole_Mease_sub2"/>
</dbReference>
<dbReference type="Pfam" id="PF00590">
    <property type="entry name" value="TP_methylase"/>
    <property type="match status" value="1"/>
</dbReference>
<keyword evidence="4 6" id="KW-0808">Transferase</keyword>
<evidence type="ECO:0000313" key="9">
    <source>
        <dbReference type="EMBL" id="SDV48620.1"/>
    </source>
</evidence>
<proteinExistence type="inferred from homology"/>
<name>A0A1H2PQG0_9BURK</name>
<dbReference type="Gene3D" id="3.30.950.10">
    <property type="entry name" value="Methyltransferase, Cobalt-precorrin-4 Transmethylase, Domain 2"/>
    <property type="match status" value="1"/>
</dbReference>
<dbReference type="HAMAP" id="MF_01877">
    <property type="entry name" value="16SrRNA_methyltr_I"/>
    <property type="match status" value="1"/>
</dbReference>
<evidence type="ECO:0000313" key="10">
    <source>
        <dbReference type="Proteomes" id="UP000243719"/>
    </source>
</evidence>
<dbReference type="NCBIfam" id="TIGR00096">
    <property type="entry name" value="16S rRNA (cytidine(1402)-2'-O)-methyltransferase"/>
    <property type="match status" value="1"/>
</dbReference>
<keyword evidence="2 6" id="KW-0698">rRNA processing</keyword>
<evidence type="ECO:0000259" key="7">
    <source>
        <dbReference type="Pfam" id="PF00590"/>
    </source>
</evidence>
<dbReference type="PIRSF" id="PIRSF005917">
    <property type="entry name" value="MTase_YraL"/>
    <property type="match status" value="1"/>
</dbReference>
<dbReference type="AlphaFoldDB" id="A0A1H2PQG0"/>
<dbReference type="FunFam" id="3.30.950.10:FF:000002">
    <property type="entry name" value="Ribosomal RNA small subunit methyltransferase I"/>
    <property type="match status" value="1"/>
</dbReference>
<dbReference type="Pfam" id="PF23016">
    <property type="entry name" value="RsmI_C"/>
    <property type="match status" value="1"/>
</dbReference>
<accession>A0A1H2PQG0</accession>
<dbReference type="GO" id="GO:0005737">
    <property type="term" value="C:cytoplasm"/>
    <property type="evidence" value="ECO:0007669"/>
    <property type="project" value="UniProtKB-SubCell"/>
</dbReference>
<dbReference type="GO" id="GO:0070677">
    <property type="term" value="F:rRNA (cytosine-2'-O-)-methyltransferase activity"/>
    <property type="evidence" value="ECO:0007669"/>
    <property type="project" value="UniProtKB-UniRule"/>
</dbReference>
<dbReference type="InterPro" id="IPR053910">
    <property type="entry name" value="RsmI_HTH"/>
</dbReference>
<reference evidence="10" key="1">
    <citation type="submission" date="2016-09" db="EMBL/GenBank/DDBJ databases">
        <authorList>
            <person name="Varghese N."/>
            <person name="Submissions S."/>
        </authorList>
    </citation>
    <scope>NUCLEOTIDE SEQUENCE [LARGE SCALE GENOMIC DNA]</scope>
    <source>
        <strain evidence="10">JS23</strain>
    </source>
</reference>
<dbReference type="SUPFAM" id="SSF53790">
    <property type="entry name" value="Tetrapyrrole methylase"/>
    <property type="match status" value="1"/>
</dbReference>
<dbReference type="EC" id="2.1.1.198" evidence="6"/>
<keyword evidence="5 6" id="KW-0949">S-adenosyl-L-methionine</keyword>
<evidence type="ECO:0000256" key="6">
    <source>
        <dbReference type="HAMAP-Rule" id="MF_01877"/>
    </source>
</evidence>
<dbReference type="Proteomes" id="UP000243719">
    <property type="component" value="Unassembled WGS sequence"/>
</dbReference>
<gene>
    <name evidence="6" type="primary">rsmI</name>
    <name evidence="9" type="ORF">SAMN05216551_105238</name>
</gene>
<evidence type="ECO:0000256" key="1">
    <source>
        <dbReference type="ARBA" id="ARBA00022490"/>
    </source>
</evidence>
<keyword evidence="10" id="KW-1185">Reference proteome</keyword>
<dbReference type="InterPro" id="IPR035996">
    <property type="entry name" value="4pyrrol_Methylase_sf"/>
</dbReference>
<evidence type="ECO:0000256" key="5">
    <source>
        <dbReference type="ARBA" id="ARBA00022691"/>
    </source>
</evidence>
<evidence type="ECO:0000256" key="4">
    <source>
        <dbReference type="ARBA" id="ARBA00022679"/>
    </source>
</evidence>
<dbReference type="PANTHER" id="PTHR46111:SF1">
    <property type="entry name" value="RIBOSOMAL RNA SMALL SUBUNIT METHYLTRANSFERASE I"/>
    <property type="match status" value="1"/>
</dbReference>
<dbReference type="InterPro" id="IPR008189">
    <property type="entry name" value="rRNA_ssu_MeTfrase_I"/>
</dbReference>
<evidence type="ECO:0000256" key="3">
    <source>
        <dbReference type="ARBA" id="ARBA00022603"/>
    </source>
</evidence>
<dbReference type="PANTHER" id="PTHR46111">
    <property type="entry name" value="RIBOSOMAL RNA SMALL SUBUNIT METHYLTRANSFERASE I"/>
    <property type="match status" value="1"/>
</dbReference>
<dbReference type="InterPro" id="IPR018063">
    <property type="entry name" value="SAM_MeTrfase_RsmI_CS"/>
</dbReference>
<feature type="domain" description="Tetrapyrrole methylase" evidence="7">
    <location>
        <begin position="2"/>
        <end position="198"/>
    </location>
</feature>
<dbReference type="STRING" id="1770053.SAMN05216551_105238"/>
<comment type="similarity">
    <text evidence="6">Belongs to the methyltransferase superfamily. RsmI family.</text>
</comment>
<dbReference type="InterPro" id="IPR014777">
    <property type="entry name" value="4pyrrole_Mease_sub1"/>
</dbReference>
<evidence type="ECO:0000259" key="8">
    <source>
        <dbReference type="Pfam" id="PF23016"/>
    </source>
</evidence>
<dbReference type="EMBL" id="FNLO01000005">
    <property type="protein sequence ID" value="SDV48620.1"/>
    <property type="molecule type" value="Genomic_DNA"/>
</dbReference>
<keyword evidence="3 6" id="KW-0489">Methyltransferase</keyword>
<comment type="subcellular location">
    <subcellularLocation>
        <location evidence="6">Cytoplasm</location>
    </subcellularLocation>
</comment>
<protein>
    <recommendedName>
        <fullName evidence="6">Ribosomal RNA small subunit methyltransferase I</fullName>
        <ecNumber evidence="6">2.1.1.198</ecNumber>
    </recommendedName>
    <alternativeName>
        <fullName evidence="6">16S rRNA 2'-O-ribose C1402 methyltransferase</fullName>
    </alternativeName>
    <alternativeName>
        <fullName evidence="6">rRNA (cytidine-2'-O-)-methyltransferase RsmI</fullName>
    </alternativeName>
</protein>
<comment type="catalytic activity">
    <reaction evidence="6">
        <text>cytidine(1402) in 16S rRNA + S-adenosyl-L-methionine = 2'-O-methylcytidine(1402) in 16S rRNA + S-adenosyl-L-homocysteine + H(+)</text>
        <dbReference type="Rhea" id="RHEA:42924"/>
        <dbReference type="Rhea" id="RHEA-COMP:10285"/>
        <dbReference type="Rhea" id="RHEA-COMP:10286"/>
        <dbReference type="ChEBI" id="CHEBI:15378"/>
        <dbReference type="ChEBI" id="CHEBI:57856"/>
        <dbReference type="ChEBI" id="CHEBI:59789"/>
        <dbReference type="ChEBI" id="CHEBI:74495"/>
        <dbReference type="ChEBI" id="CHEBI:82748"/>
        <dbReference type="EC" id="2.1.1.198"/>
    </reaction>
</comment>
<organism evidence="9 10">
    <name type="scientific">Chitinasiproducens palmae</name>
    <dbReference type="NCBI Taxonomy" id="1770053"/>
    <lineage>
        <taxon>Bacteria</taxon>
        <taxon>Pseudomonadati</taxon>
        <taxon>Pseudomonadota</taxon>
        <taxon>Betaproteobacteria</taxon>
        <taxon>Burkholderiales</taxon>
        <taxon>Burkholderiaceae</taxon>
        <taxon>Chitinasiproducens</taxon>
    </lineage>
</organism>